<evidence type="ECO:0000313" key="2">
    <source>
        <dbReference type="Proteomes" id="UP000239757"/>
    </source>
</evidence>
<reference evidence="1 2" key="1">
    <citation type="submission" date="2015-01" db="EMBL/GenBank/DDBJ databases">
        <title>Genome of allotetraploid Gossypium barbadense reveals genomic plasticity and fiber elongation in cotton evolution.</title>
        <authorList>
            <person name="Chen X."/>
            <person name="Liu X."/>
            <person name="Zhao B."/>
            <person name="Zheng H."/>
            <person name="Hu Y."/>
            <person name="Lu G."/>
            <person name="Yang C."/>
            <person name="Chen J."/>
            <person name="Shan C."/>
            <person name="Zhang L."/>
            <person name="Zhou Y."/>
            <person name="Wang L."/>
            <person name="Guo W."/>
            <person name="Bai Y."/>
            <person name="Ruan J."/>
            <person name="Shangguan X."/>
            <person name="Mao Y."/>
            <person name="Jiang J."/>
            <person name="Zhu Y."/>
            <person name="Lei J."/>
            <person name="Kang H."/>
            <person name="Chen S."/>
            <person name="He X."/>
            <person name="Wang R."/>
            <person name="Wang Y."/>
            <person name="Chen J."/>
            <person name="Wang L."/>
            <person name="Yu S."/>
            <person name="Wang B."/>
            <person name="Wei J."/>
            <person name="Song S."/>
            <person name="Lu X."/>
            <person name="Gao Z."/>
            <person name="Gu W."/>
            <person name="Deng X."/>
            <person name="Ma D."/>
            <person name="Wang S."/>
            <person name="Liang W."/>
            <person name="Fang L."/>
            <person name="Cai C."/>
            <person name="Zhu X."/>
            <person name="Zhou B."/>
            <person name="Zhang Y."/>
            <person name="Chen Z."/>
            <person name="Xu S."/>
            <person name="Zhu R."/>
            <person name="Wang S."/>
            <person name="Zhang T."/>
            <person name="Zhao G."/>
        </authorList>
    </citation>
    <scope>NUCLEOTIDE SEQUENCE [LARGE SCALE GENOMIC DNA]</scope>
    <source>
        <strain evidence="2">cv. Xinhai21</strain>
        <tissue evidence="1">Leaf</tissue>
    </source>
</reference>
<evidence type="ECO:0008006" key="3">
    <source>
        <dbReference type="Google" id="ProtNLM"/>
    </source>
</evidence>
<sequence>MVVPISYVDSQSTIREINIDLNTALETDVVGDDVYHSSDPFDHKVDSDSDPDVNKVLDDIHDEVVNDDGNINESSVGNQIRRIVIHNNSEAHMSRVDPNQEHATKFREYSEILPTHWLAVDSDPEELFVGQGFKSKGKCVFSIKRYGMNISVEYKFSMSKRHYILESVGGRWKAAIGGDELHLSRSCKCGRYKNLLGFTYALQHI</sequence>
<dbReference type="EMBL" id="KZ667903">
    <property type="protein sequence ID" value="PPR89554.1"/>
    <property type="molecule type" value="Genomic_DNA"/>
</dbReference>
<name>A0A2P5WEP7_GOSBA</name>
<dbReference type="AlphaFoldDB" id="A0A2P5WEP7"/>
<accession>A0A2P5WEP7</accession>
<organism evidence="1 2">
    <name type="scientific">Gossypium barbadense</name>
    <name type="common">Sea Island cotton</name>
    <name type="synonym">Hibiscus barbadensis</name>
    <dbReference type="NCBI Taxonomy" id="3634"/>
    <lineage>
        <taxon>Eukaryota</taxon>
        <taxon>Viridiplantae</taxon>
        <taxon>Streptophyta</taxon>
        <taxon>Embryophyta</taxon>
        <taxon>Tracheophyta</taxon>
        <taxon>Spermatophyta</taxon>
        <taxon>Magnoliopsida</taxon>
        <taxon>eudicotyledons</taxon>
        <taxon>Gunneridae</taxon>
        <taxon>Pentapetalae</taxon>
        <taxon>rosids</taxon>
        <taxon>malvids</taxon>
        <taxon>Malvales</taxon>
        <taxon>Malvaceae</taxon>
        <taxon>Malvoideae</taxon>
        <taxon>Gossypium</taxon>
    </lineage>
</organism>
<evidence type="ECO:0000313" key="1">
    <source>
        <dbReference type="EMBL" id="PPR89554.1"/>
    </source>
</evidence>
<protein>
    <recommendedName>
        <fullName evidence="3">Transposase MuDR plant domain-containing protein</fullName>
    </recommendedName>
</protein>
<dbReference type="Proteomes" id="UP000239757">
    <property type="component" value="Unassembled WGS sequence"/>
</dbReference>
<gene>
    <name evidence="1" type="ORF">GOBAR_AA31121</name>
</gene>
<dbReference type="OrthoDB" id="10414991at2759"/>
<proteinExistence type="predicted"/>